<protein>
    <recommendedName>
        <fullName evidence="3">Chemokine interleukin-8-like domain-containing protein</fullName>
    </recommendedName>
</protein>
<dbReference type="InterPro" id="IPR001811">
    <property type="entry name" value="Chemokine_IL8-like_dom"/>
</dbReference>
<name>A0A315UYL8_GAMAF</name>
<dbReference type="EMBL" id="NHOQ01002573">
    <property type="protein sequence ID" value="PWA15821.1"/>
    <property type="molecule type" value="Genomic_DNA"/>
</dbReference>
<organism evidence="4 5">
    <name type="scientific">Gambusia affinis</name>
    <name type="common">Western mosquitofish</name>
    <name type="synonym">Heterandria affinis</name>
    <dbReference type="NCBI Taxonomy" id="33528"/>
    <lineage>
        <taxon>Eukaryota</taxon>
        <taxon>Metazoa</taxon>
        <taxon>Chordata</taxon>
        <taxon>Craniata</taxon>
        <taxon>Vertebrata</taxon>
        <taxon>Euteleostomi</taxon>
        <taxon>Actinopterygii</taxon>
        <taxon>Neopterygii</taxon>
        <taxon>Teleostei</taxon>
        <taxon>Neoteleostei</taxon>
        <taxon>Acanthomorphata</taxon>
        <taxon>Ovalentaria</taxon>
        <taxon>Atherinomorphae</taxon>
        <taxon>Cyprinodontiformes</taxon>
        <taxon>Poeciliidae</taxon>
        <taxon>Poeciliinae</taxon>
        <taxon>Gambusia</taxon>
    </lineage>
</organism>
<sequence length="163" mass="18611">MNCSAISGVGRSSPIMELKVVFLVVSLMTLAIISTDAFIPKCCIRTRSIPRERLRRVERWEFQSSNGACDIDALVVYIKGQRKPSCADPKYEKLLQMELTAIIKMIPASNKSFHHRCREDVDITLEEQQRSTAQEENSTGRQHELLCTPIIKQIWFLKSGEVR</sequence>
<evidence type="ECO:0000256" key="1">
    <source>
        <dbReference type="ARBA" id="ARBA00022514"/>
    </source>
</evidence>
<reference evidence="4 5" key="1">
    <citation type="journal article" date="2018" name="G3 (Bethesda)">
        <title>A High-Quality Reference Genome for the Invasive Mosquitofish Gambusia affinis Using a Chicago Library.</title>
        <authorList>
            <person name="Hoffberg S.L."/>
            <person name="Troendle N.J."/>
            <person name="Glenn T.C."/>
            <person name="Mahmud O."/>
            <person name="Louha S."/>
            <person name="Chalopin D."/>
            <person name="Bennetzen J.L."/>
            <person name="Mauricio R."/>
        </authorList>
    </citation>
    <scope>NUCLEOTIDE SEQUENCE [LARGE SCALE GENOMIC DNA]</scope>
    <source>
        <strain evidence="4">NE01/NJP1002.9</strain>
        <tissue evidence="4">Muscle</tissue>
    </source>
</reference>
<proteinExistence type="predicted"/>
<gene>
    <name evidence="4" type="ORF">CCH79_00008894</name>
</gene>
<evidence type="ECO:0000313" key="4">
    <source>
        <dbReference type="EMBL" id="PWA15821.1"/>
    </source>
</evidence>
<dbReference type="Pfam" id="PF00048">
    <property type="entry name" value="IL8"/>
    <property type="match status" value="1"/>
</dbReference>
<evidence type="ECO:0000259" key="3">
    <source>
        <dbReference type="Pfam" id="PF00048"/>
    </source>
</evidence>
<feature type="transmembrane region" description="Helical" evidence="2">
    <location>
        <begin position="20"/>
        <end position="39"/>
    </location>
</feature>
<dbReference type="AlphaFoldDB" id="A0A315UYL8"/>
<comment type="caution">
    <text evidence="4">The sequence shown here is derived from an EMBL/GenBank/DDBJ whole genome shotgun (WGS) entry which is preliminary data.</text>
</comment>
<dbReference type="GO" id="GO:0008009">
    <property type="term" value="F:chemokine activity"/>
    <property type="evidence" value="ECO:0007669"/>
    <property type="project" value="InterPro"/>
</dbReference>
<keyword evidence="2" id="KW-0812">Transmembrane</keyword>
<dbReference type="Proteomes" id="UP000250572">
    <property type="component" value="Unassembled WGS sequence"/>
</dbReference>
<evidence type="ECO:0000313" key="5">
    <source>
        <dbReference type="Proteomes" id="UP000250572"/>
    </source>
</evidence>
<accession>A0A315UYL8</accession>
<keyword evidence="5" id="KW-1185">Reference proteome</keyword>
<keyword evidence="2" id="KW-1133">Transmembrane helix</keyword>
<dbReference type="GO" id="GO:0005615">
    <property type="term" value="C:extracellular space"/>
    <property type="evidence" value="ECO:0007669"/>
    <property type="project" value="UniProtKB-KW"/>
</dbReference>
<feature type="domain" description="Chemokine interleukin-8-like" evidence="3">
    <location>
        <begin position="41"/>
        <end position="90"/>
    </location>
</feature>
<keyword evidence="2" id="KW-0472">Membrane</keyword>
<dbReference type="Gene3D" id="2.40.50.40">
    <property type="match status" value="1"/>
</dbReference>
<dbReference type="SUPFAM" id="SSF54117">
    <property type="entry name" value="Interleukin 8-like chemokines"/>
    <property type="match status" value="1"/>
</dbReference>
<dbReference type="InterPro" id="IPR036048">
    <property type="entry name" value="Interleukin_8-like_sf"/>
</dbReference>
<keyword evidence="1" id="KW-0202">Cytokine</keyword>
<dbReference type="GO" id="GO:0006955">
    <property type="term" value="P:immune response"/>
    <property type="evidence" value="ECO:0007669"/>
    <property type="project" value="InterPro"/>
</dbReference>
<evidence type="ECO:0000256" key="2">
    <source>
        <dbReference type="SAM" id="Phobius"/>
    </source>
</evidence>